<gene>
    <name evidence="2" type="ORF">ELQ92_06515</name>
</gene>
<keyword evidence="1" id="KW-0732">Signal</keyword>
<reference evidence="2 3" key="1">
    <citation type="submission" date="2018-12" db="EMBL/GenBank/DDBJ databases">
        <authorList>
            <person name="Li F."/>
        </authorList>
    </citation>
    <scope>NUCLEOTIDE SEQUENCE [LARGE SCALE GENOMIC DNA]</scope>
    <source>
        <strain evidence="2 3">8H24J-4-2</strain>
    </source>
</reference>
<dbReference type="EMBL" id="RZNC01000002">
    <property type="protein sequence ID" value="RWZ64416.1"/>
    <property type="molecule type" value="Genomic_DNA"/>
</dbReference>
<proteinExistence type="predicted"/>
<dbReference type="Proteomes" id="UP000288603">
    <property type="component" value="Unassembled WGS sequence"/>
</dbReference>
<dbReference type="RefSeq" id="WP_128498196.1">
    <property type="nucleotide sequence ID" value="NZ_RZNC01000002.1"/>
</dbReference>
<feature type="chain" id="PRO_5039113294" evidence="1">
    <location>
        <begin position="30"/>
        <end position="140"/>
    </location>
</feature>
<keyword evidence="3" id="KW-1185">Reference proteome</keyword>
<accession>A0A3S4AB12</accession>
<name>A0A3S4AB12_9MICO</name>
<comment type="caution">
    <text evidence="2">The sequence shown here is derived from an EMBL/GenBank/DDBJ whole genome shotgun (WGS) entry which is preliminary data.</text>
</comment>
<organism evidence="2 3">
    <name type="scientific">Labedella populi</name>
    <dbReference type="NCBI Taxonomy" id="2498850"/>
    <lineage>
        <taxon>Bacteria</taxon>
        <taxon>Bacillati</taxon>
        <taxon>Actinomycetota</taxon>
        <taxon>Actinomycetes</taxon>
        <taxon>Micrococcales</taxon>
        <taxon>Microbacteriaceae</taxon>
        <taxon>Labedella</taxon>
    </lineage>
</organism>
<evidence type="ECO:0000256" key="1">
    <source>
        <dbReference type="SAM" id="SignalP"/>
    </source>
</evidence>
<protein>
    <submittedName>
        <fullName evidence="2">Uncharacterized protein</fullName>
    </submittedName>
</protein>
<dbReference type="OrthoDB" id="4982568at2"/>
<sequence length="140" mass="14353">MTITTSLRARRAVVGLVAAGALLLTGCTAGQSKDEACTQLNEELTAASEELNSSISTLATDPEGAVEALESFRDTFGETVDGISNEEIKALAEDTEDSLGTYVDEVSAAAGDPANADSESVMASVTDFQEKAAAIQEACG</sequence>
<dbReference type="AlphaFoldDB" id="A0A3S4AB12"/>
<evidence type="ECO:0000313" key="2">
    <source>
        <dbReference type="EMBL" id="RWZ64416.1"/>
    </source>
</evidence>
<evidence type="ECO:0000313" key="3">
    <source>
        <dbReference type="Proteomes" id="UP000288603"/>
    </source>
</evidence>
<feature type="signal peptide" evidence="1">
    <location>
        <begin position="1"/>
        <end position="29"/>
    </location>
</feature>